<evidence type="ECO:0000256" key="15">
    <source>
        <dbReference type="ARBA" id="ARBA00023136"/>
    </source>
</evidence>
<dbReference type="GO" id="GO:0004605">
    <property type="term" value="F:phosphatidate cytidylyltransferase activity"/>
    <property type="evidence" value="ECO:0007669"/>
    <property type="project" value="UniProtKB-EC"/>
</dbReference>
<evidence type="ECO:0000256" key="7">
    <source>
        <dbReference type="ARBA" id="ARBA00019373"/>
    </source>
</evidence>
<evidence type="ECO:0000256" key="16">
    <source>
        <dbReference type="ARBA" id="ARBA00023209"/>
    </source>
</evidence>
<comment type="pathway">
    <text evidence="3">Phospholipid metabolism; CDP-diacylglycerol biosynthesis; CDP-diacylglycerol from sn-glycerol 3-phosphate: step 3/3.</text>
</comment>
<comment type="pathway">
    <text evidence="4">Lipid metabolism.</text>
</comment>
<keyword evidence="9" id="KW-0444">Lipid biosynthesis</keyword>
<sequence length="264" mass="28869">MRERVIWGGVAAAIFIPFLLIGNLPFQFFVGILAMIGVSELLKMKGLEILSFEGVLAMLGAFFLTIPLDNYFSSLPMNGNITVYAMMVFLILAGTVFNNHSYSFDDAAFPIASSFYVGIGFQNLVTARMAGIDKVLLALFIVWATDIGAYAIGRRVGKRKLLPSVSPNKTVEGSLGGIICAVVVAIIFMIVDKSVYAPHSFIMMLLYVVIFSIFGQFGDLVESAFKRHFNVKDSGKLIPGHGGILDRCDSLIFVFPIMHLVGLF</sequence>
<keyword evidence="13 24" id="KW-1133">Transmembrane helix</keyword>
<gene>
    <name evidence="25" type="primary">cdsA</name>
    <name evidence="25" type="ORF">STRUR_1937</name>
</gene>
<comment type="subcellular location">
    <subcellularLocation>
        <location evidence="2">Cell membrane</location>
        <topology evidence="2">Multi-pass membrane protein</topology>
    </subcellularLocation>
</comment>
<keyword evidence="26" id="KW-1185">Reference proteome</keyword>
<evidence type="ECO:0000256" key="18">
    <source>
        <dbReference type="ARBA" id="ARBA00029893"/>
    </source>
</evidence>
<keyword evidence="10 25" id="KW-0808">Transferase</keyword>
<dbReference type="PANTHER" id="PTHR46382:SF1">
    <property type="entry name" value="PHOSPHATIDATE CYTIDYLYLTRANSFERASE"/>
    <property type="match status" value="1"/>
</dbReference>
<evidence type="ECO:0000256" key="9">
    <source>
        <dbReference type="ARBA" id="ARBA00022516"/>
    </source>
</evidence>
<evidence type="ECO:0000256" key="22">
    <source>
        <dbReference type="ARBA" id="ARBA00032743"/>
    </source>
</evidence>
<dbReference type="RefSeq" id="WP_006738526.1">
    <property type="nucleotide sequence ID" value="NZ_AEUZ02000001.1"/>
</dbReference>
<dbReference type="PANTHER" id="PTHR46382">
    <property type="entry name" value="PHOSPHATIDATE CYTIDYLYLTRANSFERASE"/>
    <property type="match status" value="1"/>
</dbReference>
<feature type="transmembrane region" description="Helical" evidence="24">
    <location>
        <begin position="173"/>
        <end position="191"/>
    </location>
</feature>
<evidence type="ECO:0000256" key="3">
    <source>
        <dbReference type="ARBA" id="ARBA00005119"/>
    </source>
</evidence>
<reference evidence="25 26" key="1">
    <citation type="journal article" date="2014" name="Int. J. Syst. Evol. Microbiol.">
        <title>Phylogenomics and the dynamic genome evolution of the genus Streptococcus.</title>
        <authorList>
            <consortium name="The Broad Institute Genome Sequencing Platform"/>
            <person name="Richards V.P."/>
            <person name="Palmer S.R."/>
            <person name="Pavinski Bitar P.D."/>
            <person name="Qin X."/>
            <person name="Weinstock G.M."/>
            <person name="Highlander S.K."/>
            <person name="Town C.D."/>
            <person name="Burne R.A."/>
            <person name="Stanhope M.J."/>
        </authorList>
    </citation>
    <scope>NUCLEOTIDE SEQUENCE [LARGE SCALE GENOMIC DNA]</scope>
    <source>
        <strain evidence="25 26">2285-97</strain>
    </source>
</reference>
<evidence type="ECO:0000313" key="26">
    <source>
        <dbReference type="Proteomes" id="UP000005388"/>
    </source>
</evidence>
<keyword evidence="16" id="KW-0594">Phospholipid biosynthesis</keyword>
<evidence type="ECO:0000256" key="12">
    <source>
        <dbReference type="ARBA" id="ARBA00022695"/>
    </source>
</evidence>
<feature type="transmembrane region" description="Helical" evidence="24">
    <location>
        <begin position="49"/>
        <end position="68"/>
    </location>
</feature>
<evidence type="ECO:0000256" key="5">
    <source>
        <dbReference type="ARBA" id="ARBA00010185"/>
    </source>
</evidence>
<organism evidence="25 26">
    <name type="scientific">Streptococcus urinalis 2285-97</name>
    <dbReference type="NCBI Taxonomy" id="764291"/>
    <lineage>
        <taxon>Bacteria</taxon>
        <taxon>Bacillati</taxon>
        <taxon>Bacillota</taxon>
        <taxon>Bacilli</taxon>
        <taxon>Lactobacillales</taxon>
        <taxon>Streptococcaceae</taxon>
        <taxon>Streptococcus</taxon>
    </lineage>
</organism>
<evidence type="ECO:0000256" key="19">
    <source>
        <dbReference type="ARBA" id="ARBA00031825"/>
    </source>
</evidence>
<dbReference type="GO" id="GO:0016024">
    <property type="term" value="P:CDP-diacylglycerol biosynthetic process"/>
    <property type="evidence" value="ECO:0007669"/>
    <property type="project" value="TreeGrafter"/>
</dbReference>
<keyword evidence="12 25" id="KW-0548">Nucleotidyltransferase</keyword>
<accession>G5KDR9</accession>
<feature type="transmembrane region" description="Helical" evidence="24">
    <location>
        <begin position="80"/>
        <end position="97"/>
    </location>
</feature>
<feature type="transmembrane region" description="Helical" evidence="24">
    <location>
        <begin position="6"/>
        <end position="37"/>
    </location>
</feature>
<evidence type="ECO:0000256" key="6">
    <source>
        <dbReference type="ARBA" id="ARBA00012487"/>
    </source>
</evidence>
<feature type="transmembrane region" description="Helical" evidence="24">
    <location>
        <begin position="109"/>
        <end position="129"/>
    </location>
</feature>
<evidence type="ECO:0000256" key="24">
    <source>
        <dbReference type="SAM" id="Phobius"/>
    </source>
</evidence>
<evidence type="ECO:0000256" key="14">
    <source>
        <dbReference type="ARBA" id="ARBA00023098"/>
    </source>
</evidence>
<dbReference type="EC" id="2.7.7.41" evidence="6"/>
<keyword evidence="14" id="KW-0443">Lipid metabolism</keyword>
<evidence type="ECO:0000313" key="25">
    <source>
        <dbReference type="EMBL" id="EHJ55735.1"/>
    </source>
</evidence>
<evidence type="ECO:0000256" key="21">
    <source>
        <dbReference type="ARBA" id="ARBA00032396"/>
    </source>
</evidence>
<evidence type="ECO:0000256" key="1">
    <source>
        <dbReference type="ARBA" id="ARBA00001698"/>
    </source>
</evidence>
<evidence type="ECO:0000256" key="8">
    <source>
        <dbReference type="ARBA" id="ARBA00022475"/>
    </source>
</evidence>
<dbReference type="GO" id="GO:0005886">
    <property type="term" value="C:plasma membrane"/>
    <property type="evidence" value="ECO:0007669"/>
    <property type="project" value="UniProtKB-SubCell"/>
</dbReference>
<feature type="transmembrane region" description="Helical" evidence="24">
    <location>
        <begin position="197"/>
        <end position="217"/>
    </location>
</feature>
<comment type="catalytic activity">
    <reaction evidence="1">
        <text>a 1,2-diacyl-sn-glycero-3-phosphate + CTP + H(+) = a CDP-1,2-diacyl-sn-glycerol + diphosphate</text>
        <dbReference type="Rhea" id="RHEA:16229"/>
        <dbReference type="ChEBI" id="CHEBI:15378"/>
        <dbReference type="ChEBI" id="CHEBI:33019"/>
        <dbReference type="ChEBI" id="CHEBI:37563"/>
        <dbReference type="ChEBI" id="CHEBI:58332"/>
        <dbReference type="ChEBI" id="CHEBI:58608"/>
        <dbReference type="EC" id="2.7.7.41"/>
    </reaction>
</comment>
<dbReference type="Proteomes" id="UP000005388">
    <property type="component" value="Unassembled WGS sequence"/>
</dbReference>
<protein>
    <recommendedName>
        <fullName evidence="7">Phosphatidate cytidylyltransferase</fullName>
        <ecNumber evidence="6">2.7.7.41</ecNumber>
    </recommendedName>
    <alternativeName>
        <fullName evidence="20">CDP-DAG synthase</fullName>
    </alternativeName>
    <alternativeName>
        <fullName evidence="22">CDP-DG synthase</fullName>
    </alternativeName>
    <alternativeName>
        <fullName evidence="18">CDP-diacylglycerol synthase</fullName>
    </alternativeName>
    <alternativeName>
        <fullName evidence="21">CDP-diglyceride pyrophosphorylase</fullName>
    </alternativeName>
    <alternativeName>
        <fullName evidence="23">CDP-diglyceride synthase</fullName>
    </alternativeName>
    <alternativeName>
        <fullName evidence="19">CTP:phosphatidate cytidylyltransferase</fullName>
    </alternativeName>
</protein>
<evidence type="ECO:0000256" key="4">
    <source>
        <dbReference type="ARBA" id="ARBA00005189"/>
    </source>
</evidence>
<name>G5KDR9_9STRE</name>
<comment type="similarity">
    <text evidence="5">Belongs to the CDS family.</text>
</comment>
<keyword evidence="17" id="KW-1208">Phospholipid metabolism</keyword>
<dbReference type="eggNOG" id="COG4589">
    <property type="taxonomic scope" value="Bacteria"/>
</dbReference>
<evidence type="ECO:0000256" key="23">
    <source>
        <dbReference type="ARBA" id="ARBA00033406"/>
    </source>
</evidence>
<feature type="transmembrane region" description="Helical" evidence="24">
    <location>
        <begin position="135"/>
        <end position="152"/>
    </location>
</feature>
<keyword evidence="8" id="KW-1003">Cell membrane</keyword>
<evidence type="ECO:0000256" key="10">
    <source>
        <dbReference type="ARBA" id="ARBA00022679"/>
    </source>
</evidence>
<proteinExistence type="inferred from homology"/>
<evidence type="ECO:0000256" key="17">
    <source>
        <dbReference type="ARBA" id="ARBA00023264"/>
    </source>
</evidence>
<evidence type="ECO:0000256" key="11">
    <source>
        <dbReference type="ARBA" id="ARBA00022692"/>
    </source>
</evidence>
<evidence type="ECO:0000256" key="20">
    <source>
        <dbReference type="ARBA" id="ARBA00032253"/>
    </source>
</evidence>
<evidence type="ECO:0000256" key="13">
    <source>
        <dbReference type="ARBA" id="ARBA00022989"/>
    </source>
</evidence>
<dbReference type="STRING" id="764291.STRUR_1937"/>
<comment type="caution">
    <text evidence="25">The sequence shown here is derived from an EMBL/GenBank/DDBJ whole genome shotgun (WGS) entry which is preliminary data.</text>
</comment>
<evidence type="ECO:0000256" key="2">
    <source>
        <dbReference type="ARBA" id="ARBA00004651"/>
    </source>
</evidence>
<dbReference type="Pfam" id="PF01148">
    <property type="entry name" value="CTP_transf_1"/>
    <property type="match status" value="1"/>
</dbReference>
<keyword evidence="15 24" id="KW-0472">Membrane</keyword>
<dbReference type="EMBL" id="AEUZ02000001">
    <property type="protein sequence ID" value="EHJ55735.1"/>
    <property type="molecule type" value="Genomic_DNA"/>
</dbReference>
<keyword evidence="11 24" id="KW-0812">Transmembrane</keyword>
<dbReference type="AlphaFoldDB" id="G5KDR9"/>